<proteinExistence type="predicted"/>
<protein>
    <submittedName>
        <fullName evidence="1">Uncharacterized protein</fullName>
    </submittedName>
</protein>
<evidence type="ECO:0000313" key="1">
    <source>
        <dbReference type="EMBL" id="KAJ0187134.1"/>
    </source>
</evidence>
<comment type="caution">
    <text evidence="1">The sequence shown here is derived from an EMBL/GenBank/DDBJ whole genome shotgun (WGS) entry which is preliminary data.</text>
</comment>
<dbReference type="AlphaFoldDB" id="A0A9R1WUP9"/>
<accession>A0A9R1WUP9</accession>
<evidence type="ECO:0000313" key="2">
    <source>
        <dbReference type="Proteomes" id="UP000235145"/>
    </source>
</evidence>
<sequence>MGNYRASKSFDSSCIPNSCRILASSLCGLIVGECDNGDEYPEIYLFICKATTLDCKLLLFPISKYTTVKFAIVVMSCKPDLLKDEVIYDYFHLELFVSNTWEWRELRNT</sequence>
<organism evidence="1 2">
    <name type="scientific">Lactuca sativa</name>
    <name type="common">Garden lettuce</name>
    <dbReference type="NCBI Taxonomy" id="4236"/>
    <lineage>
        <taxon>Eukaryota</taxon>
        <taxon>Viridiplantae</taxon>
        <taxon>Streptophyta</taxon>
        <taxon>Embryophyta</taxon>
        <taxon>Tracheophyta</taxon>
        <taxon>Spermatophyta</taxon>
        <taxon>Magnoliopsida</taxon>
        <taxon>eudicotyledons</taxon>
        <taxon>Gunneridae</taxon>
        <taxon>Pentapetalae</taxon>
        <taxon>asterids</taxon>
        <taxon>campanulids</taxon>
        <taxon>Asterales</taxon>
        <taxon>Asteraceae</taxon>
        <taxon>Cichorioideae</taxon>
        <taxon>Cichorieae</taxon>
        <taxon>Lactucinae</taxon>
        <taxon>Lactuca</taxon>
    </lineage>
</organism>
<dbReference type="EMBL" id="NBSK02000009">
    <property type="protein sequence ID" value="KAJ0187134.1"/>
    <property type="molecule type" value="Genomic_DNA"/>
</dbReference>
<keyword evidence="2" id="KW-1185">Reference proteome</keyword>
<gene>
    <name evidence="1" type="ORF">LSAT_V11C900492670</name>
</gene>
<reference evidence="1 2" key="1">
    <citation type="journal article" date="2017" name="Nat. Commun.">
        <title>Genome assembly with in vitro proximity ligation data and whole-genome triplication in lettuce.</title>
        <authorList>
            <person name="Reyes-Chin-Wo S."/>
            <person name="Wang Z."/>
            <person name="Yang X."/>
            <person name="Kozik A."/>
            <person name="Arikit S."/>
            <person name="Song C."/>
            <person name="Xia L."/>
            <person name="Froenicke L."/>
            <person name="Lavelle D.O."/>
            <person name="Truco M.J."/>
            <person name="Xia R."/>
            <person name="Zhu S."/>
            <person name="Xu C."/>
            <person name="Xu H."/>
            <person name="Xu X."/>
            <person name="Cox K."/>
            <person name="Korf I."/>
            <person name="Meyers B.C."/>
            <person name="Michelmore R.W."/>
        </authorList>
    </citation>
    <scope>NUCLEOTIDE SEQUENCE [LARGE SCALE GENOMIC DNA]</scope>
    <source>
        <strain evidence="2">cv. Salinas</strain>
        <tissue evidence="1">Seedlings</tissue>
    </source>
</reference>
<name>A0A9R1WUP9_LACSA</name>
<dbReference type="Proteomes" id="UP000235145">
    <property type="component" value="Unassembled WGS sequence"/>
</dbReference>